<dbReference type="VEuPathDB" id="ToxoDB:TGP89_226245"/>
<dbReference type="EMBL" id="AEYI02000996">
    <property type="protein sequence ID" value="KFG42707.1"/>
    <property type="molecule type" value="Genomic_DNA"/>
</dbReference>
<reference evidence="2 3" key="1">
    <citation type="submission" date="2014-03" db="EMBL/GenBank/DDBJ databases">
        <authorList>
            <person name="Sibley D."/>
            <person name="Venepally P."/>
            <person name="Karamycheva S."/>
            <person name="Hadjithomas M."/>
            <person name="Khan A."/>
            <person name="Brunk B."/>
            <person name="Roos D."/>
            <person name="Caler E."/>
            <person name="Lorenzi H."/>
        </authorList>
    </citation>
    <scope>NUCLEOTIDE SEQUENCE [LARGE SCALE GENOMIC DNA]</scope>
    <source>
        <strain evidence="3">p89</strain>
    </source>
</reference>
<organism evidence="2 3">
    <name type="scientific">Toxoplasma gondii p89</name>
    <dbReference type="NCBI Taxonomy" id="943119"/>
    <lineage>
        <taxon>Eukaryota</taxon>
        <taxon>Sar</taxon>
        <taxon>Alveolata</taxon>
        <taxon>Apicomplexa</taxon>
        <taxon>Conoidasida</taxon>
        <taxon>Coccidia</taxon>
        <taxon>Eucoccidiorida</taxon>
        <taxon>Eimeriorina</taxon>
        <taxon>Sarcocystidae</taxon>
        <taxon>Toxoplasma</taxon>
    </lineage>
</organism>
<feature type="compositionally biased region" description="Polar residues" evidence="1">
    <location>
        <begin position="227"/>
        <end position="239"/>
    </location>
</feature>
<feature type="region of interest" description="Disordered" evidence="1">
    <location>
        <begin position="193"/>
        <end position="276"/>
    </location>
</feature>
<dbReference type="OrthoDB" id="10291163at2759"/>
<evidence type="ECO:0000256" key="1">
    <source>
        <dbReference type="SAM" id="MobiDB-lite"/>
    </source>
</evidence>
<feature type="compositionally biased region" description="Low complexity" evidence="1">
    <location>
        <begin position="203"/>
        <end position="214"/>
    </location>
</feature>
<feature type="region of interest" description="Disordered" evidence="1">
    <location>
        <begin position="26"/>
        <end position="74"/>
    </location>
</feature>
<dbReference type="AlphaFoldDB" id="A0A086KE89"/>
<proteinExistence type="predicted"/>
<evidence type="ECO:0000313" key="2">
    <source>
        <dbReference type="EMBL" id="KFG42707.1"/>
    </source>
</evidence>
<dbReference type="Proteomes" id="UP000028828">
    <property type="component" value="Unassembled WGS sequence"/>
</dbReference>
<gene>
    <name evidence="2" type="ORF">TGP89_226245</name>
</gene>
<evidence type="ECO:0000313" key="3">
    <source>
        <dbReference type="Proteomes" id="UP000028828"/>
    </source>
</evidence>
<protein>
    <submittedName>
        <fullName evidence="2">Uncharacterized protein</fullName>
    </submittedName>
</protein>
<feature type="region of interest" description="Disordered" evidence="1">
    <location>
        <begin position="87"/>
        <end position="122"/>
    </location>
</feature>
<name>A0A086KE89_TOXGO</name>
<sequence length="276" mass="30172">MRARRSSNPSCESFFASKCLKEKFESEPVGSLATKQRTLSRGGSRGFKTLPSVEKTIGEEPELSATLGPQKASSKQLEKQHTTLQEMKIQRSGSRVNPVAKVESKGDVSTGTVPLSRARTSTARRTPELLLRPHCETCGANECLRPKLDERCHCAACIGLKDSECESPRMKARIANKPSCQSFYASKFLKHPAGSTKSKLPARRNSGESNRGNNITTLEDECCSPRHSPSSRLNASSTIKPMLLPILSKSRGRRDTVGDAQMPKKLKTNGEVTLEA</sequence>
<comment type="caution">
    <text evidence="2">The sequence shown here is derived from an EMBL/GenBank/DDBJ whole genome shotgun (WGS) entry which is preliminary data.</text>
</comment>
<accession>A0A086KE89</accession>